<evidence type="ECO:0000313" key="1">
    <source>
        <dbReference type="EMBL" id="CRG92361.1"/>
    </source>
</evidence>
<dbReference type="InterPro" id="IPR029058">
    <property type="entry name" value="AB_hydrolase_fold"/>
</dbReference>
<dbReference type="Proteomes" id="UP000054383">
    <property type="component" value="Unassembled WGS sequence"/>
</dbReference>
<dbReference type="OrthoDB" id="408373at2759"/>
<organism evidence="1 2">
    <name type="scientific">Talaromyces islandicus</name>
    <name type="common">Penicillium islandicum</name>
    <dbReference type="NCBI Taxonomy" id="28573"/>
    <lineage>
        <taxon>Eukaryota</taxon>
        <taxon>Fungi</taxon>
        <taxon>Dikarya</taxon>
        <taxon>Ascomycota</taxon>
        <taxon>Pezizomycotina</taxon>
        <taxon>Eurotiomycetes</taxon>
        <taxon>Eurotiomycetidae</taxon>
        <taxon>Eurotiales</taxon>
        <taxon>Trichocomaceae</taxon>
        <taxon>Talaromyces</taxon>
        <taxon>Talaromyces sect. Islandici</taxon>
    </lineage>
</organism>
<dbReference type="InterPro" id="IPR052897">
    <property type="entry name" value="Sec-Metab_Biosynth_Hydrolase"/>
</dbReference>
<proteinExistence type="predicted"/>
<protein>
    <recommendedName>
        <fullName evidence="3">AB hydrolase-1 domain-containing protein</fullName>
    </recommendedName>
</protein>
<gene>
    <name evidence="1" type="ORF">PISL3812_09419</name>
</gene>
<dbReference type="EMBL" id="CVMT01000012">
    <property type="protein sequence ID" value="CRG92361.1"/>
    <property type="molecule type" value="Genomic_DNA"/>
</dbReference>
<dbReference type="STRING" id="28573.A0A0U1MBB7"/>
<evidence type="ECO:0000313" key="2">
    <source>
        <dbReference type="Proteomes" id="UP000054383"/>
    </source>
</evidence>
<keyword evidence="2" id="KW-1185">Reference proteome</keyword>
<dbReference type="PANTHER" id="PTHR37017">
    <property type="entry name" value="AB HYDROLASE-1 DOMAIN-CONTAINING PROTEIN-RELATED"/>
    <property type="match status" value="1"/>
</dbReference>
<accession>A0A0U1MBB7</accession>
<dbReference type="PANTHER" id="PTHR37017:SF11">
    <property type="entry name" value="ESTERASE_LIPASE_THIOESTERASE DOMAIN-CONTAINING PROTEIN"/>
    <property type="match status" value="1"/>
</dbReference>
<dbReference type="AlphaFoldDB" id="A0A0U1MBB7"/>
<name>A0A0U1MBB7_TALIS</name>
<sequence>MSEPTVIVVPGASIPKTSYASFLHALEKTDSHCQRDTAVIRNDVMKPLAEDQGQDAVVLMHSYASMPGSAAASGLLKAERARNGQAGGVMAAQLRPHSNLAFTSDQPAPAWAEPSYEGRCAYVVTGDDQAVPQAAQYGMIAATEKWIVKEMIGSSHMAPFLTKIDI</sequence>
<dbReference type="Gene3D" id="3.40.50.1820">
    <property type="entry name" value="alpha/beta hydrolase"/>
    <property type="match status" value="1"/>
</dbReference>
<reference evidence="1 2" key="1">
    <citation type="submission" date="2015-04" db="EMBL/GenBank/DDBJ databases">
        <authorList>
            <person name="Syromyatnikov M.Y."/>
            <person name="Popov V.N."/>
        </authorList>
    </citation>
    <scope>NUCLEOTIDE SEQUENCE [LARGE SCALE GENOMIC DNA]</scope>
    <source>
        <strain evidence="1">WF-38-12</strain>
    </source>
</reference>
<evidence type="ECO:0008006" key="3">
    <source>
        <dbReference type="Google" id="ProtNLM"/>
    </source>
</evidence>